<feature type="domain" description="F-box" evidence="1">
    <location>
        <begin position="12"/>
        <end position="60"/>
    </location>
</feature>
<dbReference type="Pfam" id="PF00646">
    <property type="entry name" value="F-box"/>
    <property type="match status" value="1"/>
</dbReference>
<keyword evidence="3" id="KW-1185">Reference proteome</keyword>
<evidence type="ECO:0000313" key="2">
    <source>
        <dbReference type="EMBL" id="OVA14426.1"/>
    </source>
</evidence>
<accession>A0A200QVB9</accession>
<dbReference type="EMBL" id="MVGT01001044">
    <property type="protein sequence ID" value="OVA14426.1"/>
    <property type="molecule type" value="Genomic_DNA"/>
</dbReference>
<dbReference type="CDD" id="cd22160">
    <property type="entry name" value="F-box_AtFBL13-like"/>
    <property type="match status" value="1"/>
</dbReference>
<proteinExistence type="predicted"/>
<dbReference type="SMART" id="SM00256">
    <property type="entry name" value="FBOX"/>
    <property type="match status" value="1"/>
</dbReference>
<dbReference type="OrthoDB" id="1923786at2759"/>
<evidence type="ECO:0000259" key="1">
    <source>
        <dbReference type="PROSITE" id="PS50181"/>
    </source>
</evidence>
<dbReference type="Gene3D" id="1.20.1280.50">
    <property type="match status" value="1"/>
</dbReference>
<dbReference type="OMA" id="DIDCEYI"/>
<dbReference type="Pfam" id="PF24758">
    <property type="entry name" value="LRR_At5g56370"/>
    <property type="match status" value="1"/>
</dbReference>
<organism evidence="2 3">
    <name type="scientific">Macleaya cordata</name>
    <name type="common">Five-seeded plume-poppy</name>
    <name type="synonym">Bocconia cordata</name>
    <dbReference type="NCBI Taxonomy" id="56857"/>
    <lineage>
        <taxon>Eukaryota</taxon>
        <taxon>Viridiplantae</taxon>
        <taxon>Streptophyta</taxon>
        <taxon>Embryophyta</taxon>
        <taxon>Tracheophyta</taxon>
        <taxon>Spermatophyta</taxon>
        <taxon>Magnoliopsida</taxon>
        <taxon>Ranunculales</taxon>
        <taxon>Papaveraceae</taxon>
        <taxon>Papaveroideae</taxon>
        <taxon>Macleaya</taxon>
    </lineage>
</organism>
<dbReference type="InterPro" id="IPR032675">
    <property type="entry name" value="LRR_dom_sf"/>
</dbReference>
<dbReference type="PROSITE" id="PS50181">
    <property type="entry name" value="FBOX"/>
    <property type="match status" value="1"/>
</dbReference>
<dbReference type="PANTHER" id="PTHR31900:SF30">
    <property type="entry name" value="SUPERFAMILY PROTEIN, PUTATIVE-RELATED"/>
    <property type="match status" value="1"/>
</dbReference>
<dbReference type="InterPro" id="IPR055411">
    <property type="entry name" value="LRR_FXL15/At3g58940/PEG3-like"/>
</dbReference>
<dbReference type="SUPFAM" id="SSF81383">
    <property type="entry name" value="F-box domain"/>
    <property type="match status" value="1"/>
</dbReference>
<dbReference type="AlphaFoldDB" id="A0A200QVB9"/>
<dbReference type="InterPro" id="IPR001810">
    <property type="entry name" value="F-box_dom"/>
</dbReference>
<dbReference type="InParanoid" id="A0A200QVB9"/>
<evidence type="ECO:0000313" key="3">
    <source>
        <dbReference type="Proteomes" id="UP000195402"/>
    </source>
</evidence>
<dbReference type="Gene3D" id="3.80.10.10">
    <property type="entry name" value="Ribonuclease Inhibitor"/>
    <property type="match status" value="1"/>
</dbReference>
<comment type="caution">
    <text evidence="2">The sequence shown here is derived from an EMBL/GenBank/DDBJ whole genome shotgun (WGS) entry which is preliminary data.</text>
</comment>
<dbReference type="SUPFAM" id="SSF52047">
    <property type="entry name" value="RNI-like"/>
    <property type="match status" value="1"/>
</dbReference>
<dbReference type="InterPro" id="IPR006566">
    <property type="entry name" value="FBD"/>
</dbReference>
<dbReference type="InterPro" id="IPR050232">
    <property type="entry name" value="FBL13/AtMIF1-like"/>
</dbReference>
<name>A0A200QVB9_MACCD</name>
<sequence length="444" mass="51691">MKTRNSPFHNNEDRISNLPEVLIHHILSFIDMKYAVQTSVLSRRWRYIWASLPTLILRSYLFRLPHWSNTHVEGFVDFVDRVLMLRDSSNIHSIRLDWNGSLAGDIDVPSRLNTWTLAAVRRNVQELSIYLSVWLYQTIQFPPCLFTCKSLTKLELDFGSKYESGIILPNSIDLPMLKFLKLRRVSIEDEKSSAKLFSSCPALESLIIEKCCVNLKNVFAPKLKHFTIRYNYDKTDESKVLSIKLYAPNLVSFVCKSYMLLDYSLENLSSLVTAYIDMMLEDEQEENEPETFATLSTEVKELYAQRMMKLLRALHNVKVLTLSPWILEKYPYDPRMYPFCDEINSNSPNNIGDDWEEAGLSLPCMLYHLKFVKIFGVKGCINELKFLEILLKNAMVLQQVVLYRYWQGPDASLDGRGYEQEALIFISLDLTCLHLLCRNMKRLI</sequence>
<dbReference type="InterPro" id="IPR036047">
    <property type="entry name" value="F-box-like_dom_sf"/>
</dbReference>
<dbReference type="Proteomes" id="UP000195402">
    <property type="component" value="Unassembled WGS sequence"/>
</dbReference>
<dbReference type="STRING" id="56857.A0A200QVB9"/>
<reference evidence="2 3" key="1">
    <citation type="journal article" date="2017" name="Mol. Plant">
        <title>The Genome of Medicinal Plant Macleaya cordata Provides New Insights into Benzylisoquinoline Alkaloids Metabolism.</title>
        <authorList>
            <person name="Liu X."/>
            <person name="Liu Y."/>
            <person name="Huang P."/>
            <person name="Ma Y."/>
            <person name="Qing Z."/>
            <person name="Tang Q."/>
            <person name="Cao H."/>
            <person name="Cheng P."/>
            <person name="Zheng Y."/>
            <person name="Yuan Z."/>
            <person name="Zhou Y."/>
            <person name="Liu J."/>
            <person name="Tang Z."/>
            <person name="Zhuo Y."/>
            <person name="Zhang Y."/>
            <person name="Yu L."/>
            <person name="Huang J."/>
            <person name="Yang P."/>
            <person name="Peng Q."/>
            <person name="Zhang J."/>
            <person name="Jiang W."/>
            <person name="Zhang Z."/>
            <person name="Lin K."/>
            <person name="Ro D.K."/>
            <person name="Chen X."/>
            <person name="Xiong X."/>
            <person name="Shang Y."/>
            <person name="Huang S."/>
            <person name="Zeng J."/>
        </authorList>
    </citation>
    <scope>NUCLEOTIDE SEQUENCE [LARGE SCALE GENOMIC DNA]</scope>
    <source>
        <strain evidence="3">cv. BLH2017</strain>
        <tissue evidence="2">Root</tissue>
    </source>
</reference>
<gene>
    <name evidence="2" type="ORF">BVC80_1367g35</name>
</gene>
<dbReference type="PANTHER" id="PTHR31900">
    <property type="entry name" value="F-BOX/RNI SUPERFAMILY PROTEIN-RELATED"/>
    <property type="match status" value="1"/>
</dbReference>
<protein>
    <submittedName>
        <fullName evidence="2">F-box domain</fullName>
    </submittedName>
</protein>
<dbReference type="InterPro" id="IPR053781">
    <property type="entry name" value="F-box_AtFBL13-like"/>
</dbReference>
<dbReference type="Pfam" id="PF08387">
    <property type="entry name" value="FBD"/>
    <property type="match status" value="1"/>
</dbReference>